<evidence type="ECO:0000313" key="7">
    <source>
        <dbReference type="Proteomes" id="UP000291838"/>
    </source>
</evidence>
<dbReference type="EMBL" id="SDWS01000011">
    <property type="protein sequence ID" value="RYB88771.1"/>
    <property type="molecule type" value="Genomic_DNA"/>
</dbReference>
<dbReference type="GO" id="GO:0030170">
    <property type="term" value="F:pyridoxal phosphate binding"/>
    <property type="evidence" value="ECO:0007669"/>
    <property type="project" value="InterPro"/>
</dbReference>
<dbReference type="AlphaFoldDB" id="A0A4Q2RJ91"/>
<evidence type="ECO:0000256" key="1">
    <source>
        <dbReference type="ARBA" id="ARBA00008954"/>
    </source>
</evidence>
<dbReference type="PANTHER" id="PTHR42684:SF3">
    <property type="entry name" value="ADENOSYLMETHIONINE-8-AMINO-7-OXONONANOATE AMINOTRANSFERASE"/>
    <property type="match status" value="1"/>
</dbReference>
<dbReference type="OrthoDB" id="4510254at2"/>
<reference evidence="6 7" key="1">
    <citation type="submission" date="2019-01" db="EMBL/GenBank/DDBJ databases">
        <title>Novel species of Nocardioides.</title>
        <authorList>
            <person name="Liu Q."/>
            <person name="Xin Y.-H."/>
        </authorList>
    </citation>
    <scope>NUCLEOTIDE SEQUENCE [LARGE SCALE GENOMIC DNA]</scope>
    <source>
        <strain evidence="6 7">HLT3-15</strain>
    </source>
</reference>
<dbReference type="InterPro" id="IPR015422">
    <property type="entry name" value="PyrdxlP-dep_Trfase_small"/>
</dbReference>
<sequence>MTSDDNLYLLHPHSVVGRPTPPVVIDRGQGARVWDVEGTAYIDGTCGLWQCAVGHGRAELAAVAAEQMQRLEFYTSFWDFSNEPSIRLAARLVELAPAGLGKVFFTNGGSEGTETAIKLARLARHATGEPDRTVVLSRTGAYHGVSGTAMAATGIERLKDGFGPQAVDFVHLSTPHGPTHGPAATDKLLVELEEAIETIGAHRITAMIGEPVLGVGGSVPPPEGYWPGVQAILRRHGILLILDETITAFGRTGHWFAAERFGVQPDLIITAKALSSGYVPMGAVLIGDQVIDMLDGTTFFHGFTYNGHPVGAAVALANLDIIEREGLLQRATVLGDRLLDGLVPLADLPHVREVRGCGLMIGITLESNDAPDVVARCRADGVIARGAANTIVLSPPLVITEPEVDTVCEVISRHVRRLGS</sequence>
<evidence type="ECO:0000256" key="2">
    <source>
        <dbReference type="ARBA" id="ARBA00022576"/>
    </source>
</evidence>
<dbReference type="Pfam" id="PF00202">
    <property type="entry name" value="Aminotran_3"/>
    <property type="match status" value="1"/>
</dbReference>
<keyword evidence="2 6" id="KW-0032">Aminotransferase</keyword>
<dbReference type="CDD" id="cd00610">
    <property type="entry name" value="OAT_like"/>
    <property type="match status" value="1"/>
</dbReference>
<proteinExistence type="inferred from homology"/>
<dbReference type="InterPro" id="IPR005814">
    <property type="entry name" value="Aminotrans_3"/>
</dbReference>
<organism evidence="6 7">
    <name type="scientific">Nocardioides glacieisoli</name>
    <dbReference type="NCBI Taxonomy" id="1168730"/>
    <lineage>
        <taxon>Bacteria</taxon>
        <taxon>Bacillati</taxon>
        <taxon>Actinomycetota</taxon>
        <taxon>Actinomycetes</taxon>
        <taxon>Propionibacteriales</taxon>
        <taxon>Nocardioidaceae</taxon>
        <taxon>Nocardioides</taxon>
    </lineage>
</organism>
<dbReference type="Gene3D" id="3.90.1150.10">
    <property type="entry name" value="Aspartate Aminotransferase, domain 1"/>
    <property type="match status" value="1"/>
</dbReference>
<dbReference type="SUPFAM" id="SSF53383">
    <property type="entry name" value="PLP-dependent transferases"/>
    <property type="match status" value="1"/>
</dbReference>
<keyword evidence="4 5" id="KW-0663">Pyridoxal phosphate</keyword>
<dbReference type="PANTHER" id="PTHR42684">
    <property type="entry name" value="ADENOSYLMETHIONINE-8-AMINO-7-OXONONANOATE AMINOTRANSFERASE"/>
    <property type="match status" value="1"/>
</dbReference>
<gene>
    <name evidence="6" type="ORF">EUA06_19410</name>
</gene>
<name>A0A4Q2RJ91_9ACTN</name>
<evidence type="ECO:0000256" key="3">
    <source>
        <dbReference type="ARBA" id="ARBA00022679"/>
    </source>
</evidence>
<accession>A0A4Q2RJ91</accession>
<keyword evidence="3 6" id="KW-0808">Transferase</keyword>
<dbReference type="FunFam" id="3.40.640.10:FF:000014">
    <property type="entry name" value="Adenosylmethionine-8-amino-7-oxononanoate aminotransferase, probable"/>
    <property type="match status" value="1"/>
</dbReference>
<comment type="caution">
    <text evidence="6">The sequence shown here is derived from an EMBL/GenBank/DDBJ whole genome shotgun (WGS) entry which is preliminary data.</text>
</comment>
<dbReference type="InterPro" id="IPR015421">
    <property type="entry name" value="PyrdxlP-dep_Trfase_major"/>
</dbReference>
<dbReference type="GO" id="GO:0004015">
    <property type="term" value="F:adenosylmethionine-8-amino-7-oxononanoate transaminase activity"/>
    <property type="evidence" value="ECO:0007669"/>
    <property type="project" value="TreeGrafter"/>
</dbReference>
<dbReference type="PIRSF" id="PIRSF000521">
    <property type="entry name" value="Transaminase_4ab_Lys_Orn"/>
    <property type="match status" value="1"/>
</dbReference>
<protein>
    <submittedName>
        <fullName evidence="6">Aspartate aminotransferase family protein</fullName>
    </submittedName>
</protein>
<evidence type="ECO:0000313" key="6">
    <source>
        <dbReference type="EMBL" id="RYB88771.1"/>
    </source>
</evidence>
<dbReference type="GO" id="GO:0009102">
    <property type="term" value="P:biotin biosynthetic process"/>
    <property type="evidence" value="ECO:0007669"/>
    <property type="project" value="TreeGrafter"/>
</dbReference>
<dbReference type="InterPro" id="IPR015424">
    <property type="entry name" value="PyrdxlP-dep_Trfase"/>
</dbReference>
<dbReference type="Proteomes" id="UP000291838">
    <property type="component" value="Unassembled WGS sequence"/>
</dbReference>
<keyword evidence="7" id="KW-1185">Reference proteome</keyword>
<evidence type="ECO:0000256" key="4">
    <source>
        <dbReference type="ARBA" id="ARBA00022898"/>
    </source>
</evidence>
<dbReference type="Gene3D" id="3.40.640.10">
    <property type="entry name" value="Type I PLP-dependent aspartate aminotransferase-like (Major domain)"/>
    <property type="match status" value="1"/>
</dbReference>
<evidence type="ECO:0000256" key="5">
    <source>
        <dbReference type="RuleBase" id="RU003560"/>
    </source>
</evidence>
<comment type="similarity">
    <text evidence="1 5">Belongs to the class-III pyridoxal-phosphate-dependent aminotransferase family.</text>
</comment>